<feature type="region of interest" description="Disordered" evidence="1">
    <location>
        <begin position="1"/>
        <end position="26"/>
    </location>
</feature>
<organism evidence="3 4">
    <name type="scientific">Lactarius akahatsu</name>
    <dbReference type="NCBI Taxonomy" id="416441"/>
    <lineage>
        <taxon>Eukaryota</taxon>
        <taxon>Fungi</taxon>
        <taxon>Dikarya</taxon>
        <taxon>Basidiomycota</taxon>
        <taxon>Agaricomycotina</taxon>
        <taxon>Agaricomycetes</taxon>
        <taxon>Russulales</taxon>
        <taxon>Russulaceae</taxon>
        <taxon>Lactarius</taxon>
    </lineage>
</organism>
<comment type="caution">
    <text evidence="3">The sequence shown here is derived from an EMBL/GenBank/DDBJ whole genome shotgun (WGS) entry which is preliminary data.</text>
</comment>
<feature type="compositionally biased region" description="Basic and acidic residues" evidence="1">
    <location>
        <begin position="1"/>
        <end position="19"/>
    </location>
</feature>
<dbReference type="GO" id="GO:0006303">
    <property type="term" value="P:double-strand break repair via nonhomologous end joining"/>
    <property type="evidence" value="ECO:0007669"/>
    <property type="project" value="TreeGrafter"/>
</dbReference>
<dbReference type="Gene3D" id="3.60.15.10">
    <property type="entry name" value="Ribonuclease Z/Hydroxyacylglutathione hydrolase-like"/>
    <property type="match status" value="1"/>
</dbReference>
<evidence type="ECO:0000313" key="2">
    <source>
        <dbReference type="EMBL" id="KAH8989837.1"/>
    </source>
</evidence>
<dbReference type="Proteomes" id="UP001201163">
    <property type="component" value="Unassembled WGS sequence"/>
</dbReference>
<dbReference type="GO" id="GO:0036297">
    <property type="term" value="P:interstrand cross-link repair"/>
    <property type="evidence" value="ECO:0007669"/>
    <property type="project" value="TreeGrafter"/>
</dbReference>
<dbReference type="GO" id="GO:0003684">
    <property type="term" value="F:damaged DNA binding"/>
    <property type="evidence" value="ECO:0007669"/>
    <property type="project" value="TreeGrafter"/>
</dbReference>
<name>A0AAD4LP51_9AGAM</name>
<dbReference type="PANTHER" id="PTHR23240">
    <property type="entry name" value="DNA CROSS-LINK REPAIR PROTEIN PSO2/SNM1-RELATED"/>
    <property type="match status" value="1"/>
</dbReference>
<dbReference type="AlphaFoldDB" id="A0AAD4LP51"/>
<dbReference type="PANTHER" id="PTHR23240:SF6">
    <property type="entry name" value="DNA CROSS-LINK REPAIR 1A PROTEIN"/>
    <property type="match status" value="1"/>
</dbReference>
<dbReference type="EMBL" id="JAKELL010000034">
    <property type="protein sequence ID" value="KAH8989837.1"/>
    <property type="molecule type" value="Genomic_DNA"/>
</dbReference>
<evidence type="ECO:0000256" key="1">
    <source>
        <dbReference type="SAM" id="MobiDB-lite"/>
    </source>
</evidence>
<dbReference type="InterPro" id="IPR036866">
    <property type="entry name" value="RibonucZ/Hydroxyglut_hydro"/>
</dbReference>
<evidence type="ECO:0000313" key="4">
    <source>
        <dbReference type="Proteomes" id="UP001201163"/>
    </source>
</evidence>
<reference evidence="3" key="1">
    <citation type="submission" date="2022-01" db="EMBL/GenBank/DDBJ databases">
        <title>Comparative genomics reveals a dynamic genome evolution in the ectomycorrhizal milk-cap (Lactarius) mushrooms.</title>
        <authorList>
            <consortium name="DOE Joint Genome Institute"/>
            <person name="Lebreton A."/>
            <person name="Tang N."/>
            <person name="Kuo A."/>
            <person name="LaButti K."/>
            <person name="Drula E."/>
            <person name="Barry K."/>
            <person name="Clum A."/>
            <person name="Lipzen A."/>
            <person name="Mousain D."/>
            <person name="Ng V."/>
            <person name="Wang R."/>
            <person name="Wang X."/>
            <person name="Dai Y."/>
            <person name="Henrissat B."/>
            <person name="Grigoriev I.V."/>
            <person name="Guerin-Laguette A."/>
            <person name="Yu F."/>
            <person name="Martin F.M."/>
        </authorList>
    </citation>
    <scope>NUCLEOTIDE SEQUENCE</scope>
    <source>
        <strain evidence="3">QP</strain>
    </source>
</reference>
<proteinExistence type="predicted"/>
<dbReference type="EMBL" id="JAKELL010000002">
    <property type="protein sequence ID" value="KAH9000039.1"/>
    <property type="molecule type" value="Genomic_DNA"/>
</dbReference>
<keyword evidence="4" id="KW-1185">Reference proteome</keyword>
<gene>
    <name evidence="3" type="ORF">EDB92DRAFT_459483</name>
    <name evidence="2" type="ORF">EDB92DRAFT_822917</name>
</gene>
<dbReference type="SUPFAM" id="SSF56281">
    <property type="entry name" value="Metallo-hydrolase/oxidoreductase"/>
    <property type="match status" value="1"/>
</dbReference>
<protein>
    <submittedName>
        <fullName evidence="3">Uncharacterized protein</fullName>
    </submittedName>
</protein>
<dbReference type="GO" id="GO:0035312">
    <property type="term" value="F:5'-3' DNA exonuclease activity"/>
    <property type="evidence" value="ECO:0007669"/>
    <property type="project" value="TreeGrafter"/>
</dbReference>
<accession>A0AAD4LP51</accession>
<sequence>MSSRKANETWKEADMDGDRSFPPNKTNGGNALFHKAVAVDAFCYGAIPGVTSYFLTHAHSDHYTSLSSTWQAGPIYRSEGTANASPCVLSSCT</sequence>
<evidence type="ECO:0000313" key="3">
    <source>
        <dbReference type="EMBL" id="KAH9000039.1"/>
    </source>
</evidence>